<feature type="compositionally biased region" description="Low complexity" evidence="2">
    <location>
        <begin position="737"/>
        <end position="748"/>
    </location>
</feature>
<dbReference type="InterPro" id="IPR000719">
    <property type="entry name" value="Prot_kinase_dom"/>
</dbReference>
<evidence type="ECO:0000256" key="1">
    <source>
        <dbReference type="ARBA" id="ARBA00038349"/>
    </source>
</evidence>
<evidence type="ECO:0000256" key="2">
    <source>
        <dbReference type="SAM" id="MobiDB-lite"/>
    </source>
</evidence>
<evidence type="ECO:0000313" key="4">
    <source>
        <dbReference type="EMBL" id="CAF1413989.1"/>
    </source>
</evidence>
<dbReference type="InterPro" id="IPR051177">
    <property type="entry name" value="CIK-Related_Protein"/>
</dbReference>
<comment type="similarity">
    <text evidence="1">Belongs to the protein kinase superfamily.</text>
</comment>
<dbReference type="Gene3D" id="3.30.200.20">
    <property type="entry name" value="Phosphorylase Kinase, domain 1"/>
    <property type="match status" value="1"/>
</dbReference>
<dbReference type="SUPFAM" id="SSF56112">
    <property type="entry name" value="Protein kinase-like (PK-like)"/>
    <property type="match status" value="1"/>
</dbReference>
<evidence type="ECO:0000259" key="3">
    <source>
        <dbReference type="PROSITE" id="PS50011"/>
    </source>
</evidence>
<proteinExistence type="inferred from homology"/>
<name>A0A815LSU5_9BILA</name>
<dbReference type="PANTHER" id="PTHR12984:SF6">
    <property type="entry name" value="SCY1-LIKE PROTEIN 2"/>
    <property type="match status" value="1"/>
</dbReference>
<feature type="compositionally biased region" description="Polar residues" evidence="2">
    <location>
        <begin position="716"/>
        <end position="729"/>
    </location>
</feature>
<feature type="region of interest" description="Disordered" evidence="2">
    <location>
        <begin position="788"/>
        <end position="819"/>
    </location>
</feature>
<sequence>MEYFEKLKTYGDQVKNVVVKSMVDTAHGGQKMFKDVLPGNLVTREFELVRSLGSAGPGLLWRIYGAIKRTTKQEAAVFVLEKRLLDKYPKKDRDLILEAMKKGVQQLAKIKHPRILSLQHPLEESRDSLAFATESCFGSLSNCLGFFDNITQPIPKEFEDYKLYDVEIRYGIVQVCEGLAFLHNEVKLLHRNISPESIIINSNGAWKLLGFELSVSGSADGATYPFRDYDGNIPAVINPRLDYMAPEYGTIKSYDSQSDMFSLGMLIYALYNRGRTLYECHDSYSAFMKNCDDLKSLNTTKLSSLPMEVREHVKMLLSSKPELRPDAGQFAKVPFFEDVGTKTLEYLDSLFQVDNIQRSMFYKSLPQVIDKLPMRVNLQRIASALELEFINPEMVPFVLPNMFLIAEKASNDEYQKYIFPKLKQVFKIQKPPPGSGTSSSVMQTLLILMRNMKLMLTKTPPEDIKQNILPVVYNALDAESAQVQELCLAIIPQFAHLIDLQAMKYNILPRIKKICFETITLSELCLAIIPQFAHLIDLQAMKYNILPRIKKICFETITLSVRVNCLICLGKLVESLDKWVIIDEVLPLLQSIPSREPAVLMAILGIIKVAMSSTKAGGLPREVLATKVIPFLIPISIETSLNLNQFNAYMITIKDMLQAVESEQRKKLEQLSQQAANAPIIPIGPTTNDIVVDHNSSSMMDQFMLGHGFNSEISQNKSISSNFDSNASHGSPKLQHSQQTSANSSNSTEVSLGKKTLTLEEKERIMRQNEQTQRMQTQGEIVPERKAPLSSLPTKNSNIPLMSMTPTSSSSSTMMSNSSSNLYKDLTSTLFDQNPSPSPSQPFYGMSTSQTMPSLIRPTTAQQPMRPTLNFASSTKTTDLTSSLLNNINSLGSRPQTNPSSIPMNANSSMPSPYFNSGPMNNGTLFQPPPPPGSTVMKGSTTSSNIARPKTAASELDDLFN</sequence>
<dbReference type="OrthoDB" id="79687at2759"/>
<feature type="region of interest" description="Disordered" evidence="2">
    <location>
        <begin position="716"/>
        <end position="757"/>
    </location>
</feature>
<dbReference type="SMART" id="SM00220">
    <property type="entry name" value="S_TKc"/>
    <property type="match status" value="1"/>
</dbReference>
<protein>
    <recommendedName>
        <fullName evidence="3">Protein kinase domain-containing protein</fullName>
    </recommendedName>
</protein>
<dbReference type="InterPro" id="IPR011989">
    <property type="entry name" value="ARM-like"/>
</dbReference>
<dbReference type="GO" id="GO:0004672">
    <property type="term" value="F:protein kinase activity"/>
    <property type="evidence" value="ECO:0007669"/>
    <property type="project" value="InterPro"/>
</dbReference>
<accession>A0A815LSU5</accession>
<feature type="domain" description="Protein kinase" evidence="3">
    <location>
        <begin position="46"/>
        <end position="336"/>
    </location>
</feature>
<evidence type="ECO:0000313" key="5">
    <source>
        <dbReference type="Proteomes" id="UP000663891"/>
    </source>
</evidence>
<dbReference type="PANTHER" id="PTHR12984">
    <property type="entry name" value="SCY1-RELATED S/T PROTEIN KINASE-LIKE"/>
    <property type="match status" value="1"/>
</dbReference>
<dbReference type="GO" id="GO:0005524">
    <property type="term" value="F:ATP binding"/>
    <property type="evidence" value="ECO:0007669"/>
    <property type="project" value="InterPro"/>
</dbReference>
<dbReference type="FunFam" id="3.30.200.20:FF:000179">
    <property type="entry name" value="SCY1 like pseudokinase 2"/>
    <property type="match status" value="1"/>
</dbReference>
<dbReference type="Proteomes" id="UP000663891">
    <property type="component" value="Unassembled WGS sequence"/>
</dbReference>
<gene>
    <name evidence="4" type="ORF">VCS650_LOCUS37293</name>
</gene>
<dbReference type="InterPro" id="IPR011009">
    <property type="entry name" value="Kinase-like_dom_sf"/>
</dbReference>
<dbReference type="CDD" id="cd14011">
    <property type="entry name" value="PK_SCY1_like"/>
    <property type="match status" value="1"/>
</dbReference>
<dbReference type="SUPFAM" id="SSF48371">
    <property type="entry name" value="ARM repeat"/>
    <property type="match status" value="1"/>
</dbReference>
<dbReference type="PROSITE" id="PS50011">
    <property type="entry name" value="PROTEIN_KINASE_DOM"/>
    <property type="match status" value="1"/>
</dbReference>
<reference evidence="4" key="1">
    <citation type="submission" date="2021-02" db="EMBL/GenBank/DDBJ databases">
        <authorList>
            <person name="Nowell W R."/>
        </authorList>
    </citation>
    <scope>NUCLEOTIDE SEQUENCE</scope>
</reference>
<feature type="region of interest" description="Disordered" evidence="2">
    <location>
        <begin position="915"/>
        <end position="961"/>
    </location>
</feature>
<dbReference type="EMBL" id="CAJNON010000992">
    <property type="protein sequence ID" value="CAF1413989.1"/>
    <property type="molecule type" value="Genomic_DNA"/>
</dbReference>
<feature type="compositionally biased region" description="Low complexity" evidence="2">
    <location>
        <begin position="800"/>
        <end position="819"/>
    </location>
</feature>
<dbReference type="Gene3D" id="1.25.10.10">
    <property type="entry name" value="Leucine-rich Repeat Variant"/>
    <property type="match status" value="2"/>
</dbReference>
<comment type="caution">
    <text evidence="4">The sequence shown here is derived from an EMBL/GenBank/DDBJ whole genome shotgun (WGS) entry which is preliminary data.</text>
</comment>
<dbReference type="AlphaFoldDB" id="A0A815LSU5"/>
<feature type="compositionally biased region" description="Polar residues" evidence="2">
    <location>
        <begin position="937"/>
        <end position="946"/>
    </location>
</feature>
<dbReference type="InterPro" id="IPR016024">
    <property type="entry name" value="ARM-type_fold"/>
</dbReference>
<organism evidence="4 5">
    <name type="scientific">Adineta steineri</name>
    <dbReference type="NCBI Taxonomy" id="433720"/>
    <lineage>
        <taxon>Eukaryota</taxon>
        <taxon>Metazoa</taxon>
        <taxon>Spiralia</taxon>
        <taxon>Gnathifera</taxon>
        <taxon>Rotifera</taxon>
        <taxon>Eurotatoria</taxon>
        <taxon>Bdelloidea</taxon>
        <taxon>Adinetida</taxon>
        <taxon>Adinetidae</taxon>
        <taxon>Adineta</taxon>
    </lineage>
</organism>
<dbReference type="Gene3D" id="1.10.510.10">
    <property type="entry name" value="Transferase(Phosphotransferase) domain 1"/>
    <property type="match status" value="1"/>
</dbReference>
<dbReference type="Pfam" id="PF00069">
    <property type="entry name" value="Pkinase"/>
    <property type="match status" value="1"/>
</dbReference>
<feature type="compositionally biased region" description="Polar residues" evidence="2">
    <location>
        <begin position="915"/>
        <end position="925"/>
    </location>
</feature>